<dbReference type="InterPro" id="IPR013658">
    <property type="entry name" value="SGL"/>
</dbReference>
<keyword evidence="2" id="KW-0479">Metal-binding</keyword>
<evidence type="ECO:0000256" key="4">
    <source>
        <dbReference type="ARBA" id="ARBA00022837"/>
    </source>
</evidence>
<dbReference type="Gene3D" id="3.30.1120.10">
    <property type="match status" value="1"/>
</dbReference>
<protein>
    <submittedName>
        <fullName evidence="7">Arylsulfatase</fullName>
        <ecNumber evidence="7">3.1.6.1</ecNumber>
    </submittedName>
</protein>
<comment type="similarity">
    <text evidence="1">Belongs to the sulfatase family.</text>
</comment>
<proteinExistence type="inferred from homology"/>
<dbReference type="InterPro" id="IPR011042">
    <property type="entry name" value="6-blade_b-propeller_TolB-like"/>
</dbReference>
<evidence type="ECO:0000256" key="2">
    <source>
        <dbReference type="ARBA" id="ARBA00022723"/>
    </source>
</evidence>
<evidence type="ECO:0000259" key="5">
    <source>
        <dbReference type="Pfam" id="PF00884"/>
    </source>
</evidence>
<dbReference type="Proteomes" id="UP000318288">
    <property type="component" value="Unassembled WGS sequence"/>
</dbReference>
<dbReference type="PROSITE" id="PS00149">
    <property type="entry name" value="SULFATASE_2"/>
    <property type="match status" value="1"/>
</dbReference>
<accession>A0A5C6ENL2</accession>
<dbReference type="GO" id="GO:0004065">
    <property type="term" value="F:arylsulfatase activity"/>
    <property type="evidence" value="ECO:0007669"/>
    <property type="project" value="UniProtKB-EC"/>
</dbReference>
<dbReference type="Pfam" id="PF08450">
    <property type="entry name" value="SGL"/>
    <property type="match status" value="1"/>
</dbReference>
<dbReference type="EC" id="3.1.6.1" evidence="7"/>
<dbReference type="PANTHER" id="PTHR42693">
    <property type="entry name" value="ARYLSULFATASE FAMILY MEMBER"/>
    <property type="match status" value="1"/>
</dbReference>
<gene>
    <name evidence="7" type="primary">atsA_71</name>
    <name evidence="7" type="ORF">Poly51_39250</name>
</gene>
<dbReference type="InterPro" id="IPR050738">
    <property type="entry name" value="Sulfatase"/>
</dbReference>
<sequence>MMNPAFSQRSVFLLSGFGRCVVSILALMLARSAVNADNSRPPNVLIVVADDLGFSDLGCYGSEIDTPNLDKLAGHGLRLTQFYTTGRCCPSRASLLTGQYPHRVGLGHMTQDIGLPGYRGRVSEAAQTIAQQLTPYGYRSFLSGKWHLGTDDPTQHGFEEFYGTLTSAKTFWDADHFLRLPAGRNPRTYDEGEFYATNAVADHAIEFLDKARETPDRPWFVYLAFNAPHFPLHAPTHLIAKYASRYVDGWDVARVDRLQRMKKLGVVPADTQLTPRSVHFDWGASDPDRNPPWASLSEERRADLSRRMAIYAAMVDSMDQNIGRVLNDLKTRGEFENTLIVFTSDNGACAEWDSFGFDGKSSPNNVLHQGEQLDAMGSSGTFHSAGSGWANVSNTPWRLYKHYNHEGGIAVPCILHWPTKMADESLRRGRIDAAPTHLIDVLPTLLDAVGASASSEDVAMAGTSLLPVIQGKSLPKRSLFFEHEGNRAVRDGKWKLVALRDRPWELYNMEVDRSELNDLAEKRPALVNQMSKAWDRWANQNRVTPLPSDYHVAYVPAKEPIESAQLTAGTVRKLAGGFRFTEGPAWDGLENWYFSDIPNKTLHQLSTNGKRKLIRTGAQASNGIVVDEQGRLVFCEVGGCRIVRRDAGGREETLTDSCDGKPLGMPNDIWIASNGDIYFTVTKRNKQRAKSIPADAITATVFMIPADGSATQNVGYGLKAPNGIVGSSDGKRLYVTDFGFKKCWRYTIEDDGSLSDQQVAADQASDGIALDERGNLYTTSKEGITVYDSDAKKTALIPTPESPANMKFGGVDGHTLIITARTSVYAIQMNVRGDFP</sequence>
<dbReference type="OrthoDB" id="9783154at2"/>
<dbReference type="AlphaFoldDB" id="A0A5C6ENL2"/>
<dbReference type="CDD" id="cd16025">
    <property type="entry name" value="PAS_like"/>
    <property type="match status" value="1"/>
</dbReference>
<feature type="domain" description="SMP-30/Gluconolactonase/LRE-like region" evidence="6">
    <location>
        <begin position="580"/>
        <end position="820"/>
    </location>
</feature>
<keyword evidence="3 7" id="KW-0378">Hydrolase</keyword>
<organism evidence="7 8">
    <name type="scientific">Rubripirellula tenax</name>
    <dbReference type="NCBI Taxonomy" id="2528015"/>
    <lineage>
        <taxon>Bacteria</taxon>
        <taxon>Pseudomonadati</taxon>
        <taxon>Planctomycetota</taxon>
        <taxon>Planctomycetia</taxon>
        <taxon>Pirellulales</taxon>
        <taxon>Pirellulaceae</taxon>
        <taxon>Rubripirellula</taxon>
    </lineage>
</organism>
<name>A0A5C6ENL2_9BACT</name>
<dbReference type="Pfam" id="PF00884">
    <property type="entry name" value="Sulfatase"/>
    <property type="match status" value="1"/>
</dbReference>
<keyword evidence="4" id="KW-0106">Calcium</keyword>
<evidence type="ECO:0000256" key="3">
    <source>
        <dbReference type="ARBA" id="ARBA00022801"/>
    </source>
</evidence>
<dbReference type="InterPro" id="IPR000917">
    <property type="entry name" value="Sulfatase_N"/>
</dbReference>
<dbReference type="Gene3D" id="3.40.720.10">
    <property type="entry name" value="Alkaline Phosphatase, subunit A"/>
    <property type="match status" value="1"/>
</dbReference>
<feature type="domain" description="Sulfatase N-terminal" evidence="5">
    <location>
        <begin position="42"/>
        <end position="450"/>
    </location>
</feature>
<evidence type="ECO:0000259" key="6">
    <source>
        <dbReference type="Pfam" id="PF08450"/>
    </source>
</evidence>
<keyword evidence="8" id="KW-1185">Reference proteome</keyword>
<evidence type="ECO:0000313" key="7">
    <source>
        <dbReference type="EMBL" id="TWU50632.1"/>
    </source>
</evidence>
<dbReference type="RefSeq" id="WP_146459344.1">
    <property type="nucleotide sequence ID" value="NZ_SJPW01000005.1"/>
</dbReference>
<evidence type="ECO:0000313" key="8">
    <source>
        <dbReference type="Proteomes" id="UP000318288"/>
    </source>
</evidence>
<dbReference type="PANTHER" id="PTHR42693:SF53">
    <property type="entry name" value="ENDO-4-O-SULFATASE"/>
    <property type="match status" value="1"/>
</dbReference>
<reference evidence="7 8" key="1">
    <citation type="submission" date="2019-02" db="EMBL/GenBank/DDBJ databases">
        <title>Deep-cultivation of Planctomycetes and their phenomic and genomic characterization uncovers novel biology.</title>
        <authorList>
            <person name="Wiegand S."/>
            <person name="Jogler M."/>
            <person name="Boedeker C."/>
            <person name="Pinto D."/>
            <person name="Vollmers J."/>
            <person name="Rivas-Marin E."/>
            <person name="Kohn T."/>
            <person name="Peeters S.H."/>
            <person name="Heuer A."/>
            <person name="Rast P."/>
            <person name="Oberbeckmann S."/>
            <person name="Bunk B."/>
            <person name="Jeske O."/>
            <person name="Meyerdierks A."/>
            <person name="Storesund J.E."/>
            <person name="Kallscheuer N."/>
            <person name="Luecker S."/>
            <person name="Lage O.M."/>
            <person name="Pohl T."/>
            <person name="Merkel B.J."/>
            <person name="Hornburger P."/>
            <person name="Mueller R.-W."/>
            <person name="Bruemmer F."/>
            <person name="Labrenz M."/>
            <person name="Spormann A.M."/>
            <person name="Op Den Camp H."/>
            <person name="Overmann J."/>
            <person name="Amann R."/>
            <person name="Jetten M.S.M."/>
            <person name="Mascher T."/>
            <person name="Medema M.H."/>
            <person name="Devos D.P."/>
            <person name="Kaster A.-K."/>
            <person name="Ovreas L."/>
            <person name="Rohde M."/>
            <person name="Galperin M.Y."/>
            <person name="Jogler C."/>
        </authorList>
    </citation>
    <scope>NUCLEOTIDE SEQUENCE [LARGE SCALE GENOMIC DNA]</scope>
    <source>
        <strain evidence="7 8">Poly51</strain>
    </source>
</reference>
<dbReference type="InterPro" id="IPR024607">
    <property type="entry name" value="Sulfatase_CS"/>
</dbReference>
<evidence type="ECO:0000256" key="1">
    <source>
        <dbReference type="ARBA" id="ARBA00008779"/>
    </source>
</evidence>
<dbReference type="EMBL" id="SJPW01000005">
    <property type="protein sequence ID" value="TWU50632.1"/>
    <property type="molecule type" value="Genomic_DNA"/>
</dbReference>
<dbReference type="InterPro" id="IPR017850">
    <property type="entry name" value="Alkaline_phosphatase_core_sf"/>
</dbReference>
<dbReference type="GO" id="GO:0046872">
    <property type="term" value="F:metal ion binding"/>
    <property type="evidence" value="ECO:0007669"/>
    <property type="project" value="UniProtKB-KW"/>
</dbReference>
<comment type="caution">
    <text evidence="7">The sequence shown here is derived from an EMBL/GenBank/DDBJ whole genome shotgun (WGS) entry which is preliminary data.</text>
</comment>
<dbReference type="SUPFAM" id="SSF53649">
    <property type="entry name" value="Alkaline phosphatase-like"/>
    <property type="match status" value="1"/>
</dbReference>
<dbReference type="Gene3D" id="2.120.10.30">
    <property type="entry name" value="TolB, C-terminal domain"/>
    <property type="match status" value="1"/>
</dbReference>
<dbReference type="SUPFAM" id="SSF63829">
    <property type="entry name" value="Calcium-dependent phosphotriesterase"/>
    <property type="match status" value="1"/>
</dbReference>